<comment type="similarity">
    <text evidence="1">Belongs to the 'phage' integrase family.</text>
</comment>
<dbReference type="SUPFAM" id="SSF56349">
    <property type="entry name" value="DNA breaking-rejoining enzymes"/>
    <property type="match status" value="1"/>
</dbReference>
<evidence type="ECO:0000313" key="9">
    <source>
        <dbReference type="Proteomes" id="UP000000773"/>
    </source>
</evidence>
<dbReference type="InterPro" id="IPR013762">
    <property type="entry name" value="Integrase-like_cat_sf"/>
</dbReference>
<dbReference type="InterPro" id="IPR011010">
    <property type="entry name" value="DNA_brk_join_enz"/>
</dbReference>
<evidence type="ECO:0000256" key="3">
    <source>
        <dbReference type="ARBA" id="ARBA00023125"/>
    </source>
</evidence>
<evidence type="ECO:0000256" key="2">
    <source>
        <dbReference type="ARBA" id="ARBA00022908"/>
    </source>
</evidence>
<dbReference type="RefSeq" id="WP_011673218.1">
    <property type="nucleotide sequence ID" value="NC_008525.1"/>
</dbReference>
<dbReference type="InterPro" id="IPR050090">
    <property type="entry name" value="Tyrosine_recombinase_XerCD"/>
</dbReference>
<dbReference type="InterPro" id="IPR044068">
    <property type="entry name" value="CB"/>
</dbReference>
<evidence type="ECO:0000259" key="6">
    <source>
        <dbReference type="PROSITE" id="PS51898"/>
    </source>
</evidence>
<dbReference type="InterPro" id="IPR002104">
    <property type="entry name" value="Integrase_catalytic"/>
</dbReference>
<proteinExistence type="inferred from homology"/>
<dbReference type="EMBL" id="CP000422">
    <property type="protein sequence ID" value="ABJ67806.1"/>
    <property type="molecule type" value="Genomic_DNA"/>
</dbReference>
<dbReference type="PANTHER" id="PTHR30349:SF64">
    <property type="entry name" value="PROPHAGE INTEGRASE INTD-RELATED"/>
    <property type="match status" value="1"/>
</dbReference>
<dbReference type="AlphaFoldDB" id="Q03G66"/>
<accession>Q03G66</accession>
<keyword evidence="2" id="KW-0229">DNA integration</keyword>
<dbReference type="KEGG" id="ppe:PEPE_0745"/>
<dbReference type="PROSITE" id="PS51900">
    <property type="entry name" value="CB"/>
    <property type="match status" value="1"/>
</dbReference>
<dbReference type="GO" id="GO:0015074">
    <property type="term" value="P:DNA integration"/>
    <property type="evidence" value="ECO:0007669"/>
    <property type="project" value="UniProtKB-KW"/>
</dbReference>
<dbReference type="Gene3D" id="1.10.150.130">
    <property type="match status" value="1"/>
</dbReference>
<evidence type="ECO:0000259" key="7">
    <source>
        <dbReference type="PROSITE" id="PS51900"/>
    </source>
</evidence>
<keyword evidence="4" id="KW-0233">DNA recombination</keyword>
<dbReference type="InterPro" id="IPR010998">
    <property type="entry name" value="Integrase_recombinase_N"/>
</dbReference>
<feature type="domain" description="Tyr recombinase" evidence="6">
    <location>
        <begin position="166"/>
        <end position="355"/>
    </location>
</feature>
<dbReference type="OrthoDB" id="9803188at2"/>
<dbReference type="STRING" id="278197.PEPE_0745"/>
<dbReference type="CDD" id="cd01189">
    <property type="entry name" value="INT_ICEBs1_C_like"/>
    <property type="match status" value="1"/>
</dbReference>
<dbReference type="InterPro" id="IPR004107">
    <property type="entry name" value="Integrase_SAM-like_N"/>
</dbReference>
<evidence type="ECO:0000256" key="1">
    <source>
        <dbReference type="ARBA" id="ARBA00008857"/>
    </source>
</evidence>
<protein>
    <submittedName>
        <fullName evidence="8">Integrase</fullName>
    </submittedName>
</protein>
<evidence type="ECO:0000256" key="4">
    <source>
        <dbReference type="ARBA" id="ARBA00023172"/>
    </source>
</evidence>
<dbReference type="PANTHER" id="PTHR30349">
    <property type="entry name" value="PHAGE INTEGRASE-RELATED"/>
    <property type="match status" value="1"/>
</dbReference>
<dbReference type="GO" id="GO:0006310">
    <property type="term" value="P:DNA recombination"/>
    <property type="evidence" value="ECO:0007669"/>
    <property type="project" value="UniProtKB-KW"/>
</dbReference>
<evidence type="ECO:0000313" key="8">
    <source>
        <dbReference type="EMBL" id="ABJ67806.1"/>
    </source>
</evidence>
<dbReference type="GO" id="GO:0003677">
    <property type="term" value="F:DNA binding"/>
    <property type="evidence" value="ECO:0007669"/>
    <property type="project" value="UniProtKB-UniRule"/>
</dbReference>
<dbReference type="PROSITE" id="PS51898">
    <property type="entry name" value="TYR_RECOMBINASE"/>
    <property type="match status" value="1"/>
</dbReference>
<dbReference type="GeneID" id="33061354"/>
<sequence length="379" mass="43982">MSITQRKNGTYEVSISWYDSLGKRRTKSKRGFKTKPEAVLGEAKLRLEYEEVSVREKVDQQDTFAEYFKNWYIFYKKPKVSKVTLNRYQYTYNVINEYFGNKLLKDITRANYQKFIVKYGQNHSPNTMKMINNCIKACVKNAVYDEEIKKDFTYNIELISNRDNVVQVEYLNVAEIKALLNSTISKLNPRYTSNYMIVTAILTGARLSEIAGLTWNDINFNFNTININKSYDYFAKSFKPTKNKSSNRIIKINNTLCDVLKELRTNNTDLVFKNKRGLIPTSNAVNKALRARLEELNINRRNFHFHSLRHSHVAFLLSQGIDIYPIAQRLGHSDITTTTRTYAYLIEEYKDKNDAIIIAGLDKLSAEKAPTKVPAKSDI</sequence>
<dbReference type="HOGENOM" id="CLU_027562_17_6_9"/>
<gene>
    <name evidence="8" type="ordered locus">PEPE_0745</name>
</gene>
<dbReference type="InterPro" id="IPR028259">
    <property type="entry name" value="AP2-like_int_N"/>
</dbReference>
<dbReference type="eggNOG" id="COG0582">
    <property type="taxonomic scope" value="Bacteria"/>
</dbReference>
<name>Q03G66_PEDPA</name>
<dbReference type="Gene3D" id="1.10.443.10">
    <property type="entry name" value="Intergrase catalytic core"/>
    <property type="match status" value="1"/>
</dbReference>
<organism evidence="8 9">
    <name type="scientific">Pediococcus pentosaceus (strain ATCC 25745 / CCUG 21536 / LMG 10740 / 183-1w)</name>
    <dbReference type="NCBI Taxonomy" id="278197"/>
    <lineage>
        <taxon>Bacteria</taxon>
        <taxon>Bacillati</taxon>
        <taxon>Bacillota</taxon>
        <taxon>Bacilli</taxon>
        <taxon>Lactobacillales</taxon>
        <taxon>Lactobacillaceae</taxon>
        <taxon>Pediococcus</taxon>
    </lineage>
</organism>
<dbReference type="Pfam" id="PF14659">
    <property type="entry name" value="Phage_int_SAM_3"/>
    <property type="match status" value="1"/>
</dbReference>
<feature type="domain" description="Core-binding (CB)" evidence="7">
    <location>
        <begin position="62"/>
        <end position="143"/>
    </location>
</feature>
<dbReference type="Pfam" id="PF00589">
    <property type="entry name" value="Phage_integrase"/>
    <property type="match status" value="1"/>
</dbReference>
<dbReference type="Proteomes" id="UP000000773">
    <property type="component" value="Chromosome"/>
</dbReference>
<evidence type="ECO:0000256" key="5">
    <source>
        <dbReference type="PROSITE-ProRule" id="PRU01248"/>
    </source>
</evidence>
<dbReference type="Pfam" id="PF14657">
    <property type="entry name" value="Arm-DNA-bind_4"/>
    <property type="match status" value="1"/>
</dbReference>
<keyword evidence="3 5" id="KW-0238">DNA-binding</keyword>
<reference evidence="8 9" key="1">
    <citation type="journal article" date="2006" name="Proc. Natl. Acad. Sci. U.S.A.">
        <title>Comparative genomics of the lactic acid bacteria.</title>
        <authorList>
            <person name="Makarova K."/>
            <person name="Slesarev A."/>
            <person name="Wolf Y."/>
            <person name="Sorokin A."/>
            <person name="Mirkin B."/>
            <person name="Koonin E."/>
            <person name="Pavlov A."/>
            <person name="Pavlova N."/>
            <person name="Karamychev V."/>
            <person name="Polouchine N."/>
            <person name="Shakhova V."/>
            <person name="Grigoriev I."/>
            <person name="Lou Y."/>
            <person name="Rohksar D."/>
            <person name="Lucas S."/>
            <person name="Huang K."/>
            <person name="Goodstein D.M."/>
            <person name="Hawkins T."/>
            <person name="Plengvidhya V."/>
            <person name="Welker D."/>
            <person name="Hughes J."/>
            <person name="Goh Y."/>
            <person name="Benson A."/>
            <person name="Baldwin K."/>
            <person name="Lee J.H."/>
            <person name="Diaz-Muniz I."/>
            <person name="Dosti B."/>
            <person name="Smeianov V."/>
            <person name="Wechter W."/>
            <person name="Barabote R."/>
            <person name="Lorca G."/>
            <person name="Altermann E."/>
            <person name="Barrangou R."/>
            <person name="Ganesan B."/>
            <person name="Xie Y."/>
            <person name="Rawsthorne H."/>
            <person name="Tamir D."/>
            <person name="Parker C."/>
            <person name="Breidt F."/>
            <person name="Broadbent J."/>
            <person name="Hutkins R."/>
            <person name="O'Sullivan D."/>
            <person name="Steele J."/>
            <person name="Unlu G."/>
            <person name="Saier M."/>
            <person name="Klaenhammer T."/>
            <person name="Richardson P."/>
            <person name="Kozyavkin S."/>
            <person name="Weimer B."/>
            <person name="Mills D."/>
        </authorList>
    </citation>
    <scope>NUCLEOTIDE SEQUENCE [LARGE SCALE GENOMIC DNA]</scope>
    <source>
        <strain evidence="9">ATCC 25745 / CCUG 21536 / LMG 10740 / 183-1w</strain>
    </source>
</reference>